<organism evidence="1 2">
    <name type="scientific">Psychromonas ingrahamii (strain DSM 17664 / CCUG 51855 / 37)</name>
    <dbReference type="NCBI Taxonomy" id="357804"/>
    <lineage>
        <taxon>Bacteria</taxon>
        <taxon>Pseudomonadati</taxon>
        <taxon>Pseudomonadota</taxon>
        <taxon>Gammaproteobacteria</taxon>
        <taxon>Alteromonadales</taxon>
        <taxon>Psychromonadaceae</taxon>
        <taxon>Psychromonas</taxon>
    </lineage>
</organism>
<proteinExistence type="predicted"/>
<dbReference type="OrthoDB" id="6212239at2"/>
<dbReference type="GO" id="GO:0042597">
    <property type="term" value="C:periplasmic space"/>
    <property type="evidence" value="ECO:0007669"/>
    <property type="project" value="InterPro"/>
</dbReference>
<dbReference type="AlphaFoldDB" id="A1SSE9"/>
<dbReference type="HOGENOM" id="CLU_078779_0_0_6"/>
<sequence>MKKILVIGLAILATGCSNNKMIIADNGKKNIQNMQEADLSSGFQTLKKAPLCCDSLSELNYQIITEAGKFDFVITPQNEAFNFTTGKSFVKGIALPVVDGTIKMTLSSPIAAGVFVPTLLILDEQHKALQRYSEETIKYDSASLLKADRLFADIEFPAVFADGRRAKYLLVLTTEEAMQSTTKLAPQKQLAAEVGRADLFYKTQPIAHTATGVVRLTFDYTPGSRNLATRIVTEAPNGSQKAQVKVAAQSITATVATEAGAVINNSIQPESEAMFLTLIEQAVKDGDYEKALRLVKQAERAGSAKALNTLLKYQ</sequence>
<dbReference type="KEGG" id="pin:Ping_0560"/>
<dbReference type="RefSeq" id="WP_011768973.1">
    <property type="nucleotide sequence ID" value="NC_008709.1"/>
</dbReference>
<protein>
    <recommendedName>
        <fullName evidence="3">Maltose operon periplasmic</fullName>
    </recommendedName>
</protein>
<evidence type="ECO:0000313" key="2">
    <source>
        <dbReference type="Proteomes" id="UP000000639"/>
    </source>
</evidence>
<dbReference type="Proteomes" id="UP000000639">
    <property type="component" value="Chromosome"/>
</dbReference>
<gene>
    <name evidence="1" type="ordered locus">Ping_0560</name>
</gene>
<keyword evidence="2" id="KW-1185">Reference proteome</keyword>
<dbReference type="PROSITE" id="PS51257">
    <property type="entry name" value="PROKAR_LIPOPROTEIN"/>
    <property type="match status" value="1"/>
</dbReference>
<reference evidence="1 2" key="1">
    <citation type="submission" date="2007-01" db="EMBL/GenBank/DDBJ databases">
        <title>Complete sequence of Psychromonas ingrahamii 37.</title>
        <authorList>
            <consortium name="US DOE Joint Genome Institute"/>
            <person name="Copeland A."/>
            <person name="Lucas S."/>
            <person name="Lapidus A."/>
            <person name="Barry K."/>
            <person name="Detter J.C."/>
            <person name="Glavina del Rio T."/>
            <person name="Hammon N."/>
            <person name="Israni S."/>
            <person name="Dalin E."/>
            <person name="Tice H."/>
            <person name="Pitluck S."/>
            <person name="Thompson L.S."/>
            <person name="Brettin T."/>
            <person name="Bruce D."/>
            <person name="Han C."/>
            <person name="Tapia R."/>
            <person name="Schmutz J."/>
            <person name="Larimer F."/>
            <person name="Land M."/>
            <person name="Hauser L."/>
            <person name="Kyrpides N."/>
            <person name="Ivanova N."/>
            <person name="Staley J."/>
            <person name="Richardson P."/>
        </authorList>
    </citation>
    <scope>NUCLEOTIDE SEQUENCE [LARGE SCALE GENOMIC DNA]</scope>
    <source>
        <strain evidence="1 2">37</strain>
    </source>
</reference>
<dbReference type="eggNOG" id="ENOG5031M2R">
    <property type="taxonomic scope" value="Bacteria"/>
</dbReference>
<evidence type="ECO:0000313" key="1">
    <source>
        <dbReference type="EMBL" id="ABM02414.1"/>
    </source>
</evidence>
<dbReference type="Pfam" id="PF07148">
    <property type="entry name" value="MalM"/>
    <property type="match status" value="1"/>
</dbReference>
<dbReference type="GO" id="GO:0008643">
    <property type="term" value="P:carbohydrate transport"/>
    <property type="evidence" value="ECO:0007669"/>
    <property type="project" value="InterPro"/>
</dbReference>
<evidence type="ECO:0008006" key="3">
    <source>
        <dbReference type="Google" id="ProtNLM"/>
    </source>
</evidence>
<accession>A1SSE9</accession>
<dbReference type="InterPro" id="IPR010794">
    <property type="entry name" value="MalM"/>
</dbReference>
<name>A1SSE9_PSYIN</name>
<dbReference type="EMBL" id="CP000510">
    <property type="protein sequence ID" value="ABM02414.1"/>
    <property type="molecule type" value="Genomic_DNA"/>
</dbReference>